<organism evidence="2 3">
    <name type="scientific">Pithovirus sibericum</name>
    <dbReference type="NCBI Taxonomy" id="1450746"/>
    <lineage>
        <taxon>Viruses</taxon>
        <taxon>Pithoviruses</taxon>
        <taxon>Orthopithovirinae</taxon>
        <taxon>Alphapithovirus</taxon>
        <taxon>Alphapithovirus sibericum</taxon>
    </lineage>
</organism>
<proteinExistence type="predicted"/>
<dbReference type="PROSITE" id="PS50181">
    <property type="entry name" value="FBOX"/>
    <property type="match status" value="1"/>
</dbReference>
<keyword evidence="3" id="KW-1185">Reference proteome</keyword>
<dbReference type="Proteomes" id="UP000202176">
    <property type="component" value="Segment"/>
</dbReference>
<evidence type="ECO:0000313" key="3">
    <source>
        <dbReference type="Proteomes" id="UP000202176"/>
    </source>
</evidence>
<dbReference type="GeneID" id="18266309"/>
<dbReference type="RefSeq" id="YP_009001183.1">
    <property type="nucleotide sequence ID" value="NC_023423.1"/>
</dbReference>
<sequence length="280" mass="32786">MDSLSQFSELPNEVLIEIFRKIHHKSIFKLVLEDMKLQSFFSFLIKADDLWLSLIQKHFPYVSEHFSLSYEMIKGKYPWREFTDTPFDRFLCSIYLSKFDHCKGGFLKSAARYLKGDNEAQIEVPESIHPSLFSGQKDVVLKAKWTSEVVYNYAKIKSSEHSFYGKITSKNGDLELLIRAKIQQSSQGVRDFFISFGIQSKILGNKFPLWAKKQTMGGYRFEYPRTLSLPPFRQNQDLFLRTLLGLDIQSSIDILSKNILNEFTQSYKFYSEIMEILFIH</sequence>
<dbReference type="KEGG" id="vg:18266309"/>
<dbReference type="InterPro" id="IPR001810">
    <property type="entry name" value="F-box_dom"/>
</dbReference>
<feature type="domain" description="F-box" evidence="1">
    <location>
        <begin position="4"/>
        <end position="54"/>
    </location>
</feature>
<evidence type="ECO:0000313" key="2">
    <source>
        <dbReference type="EMBL" id="AHH01848.1"/>
    </source>
</evidence>
<evidence type="ECO:0000259" key="1">
    <source>
        <dbReference type="PROSITE" id="PS50181"/>
    </source>
</evidence>
<reference evidence="2 3" key="1">
    <citation type="journal article" date="2014" name="Proc. Natl. Acad. Sci. U.S.A.">
        <title>Thirty-thousand-year-old distant relative of giant icosahedral DNA viruses with a pandoravirus morphology.</title>
        <authorList>
            <person name="Legendre M."/>
            <person name="Bartoli J."/>
            <person name="Shmakova L."/>
            <person name="Jeudy S."/>
            <person name="Labadie K."/>
            <person name="Adrait A."/>
            <person name="Lescot M."/>
            <person name="Poirot O."/>
            <person name="Bertaux L."/>
            <person name="Bruley C."/>
            <person name="Coute Y."/>
            <person name="Rivkina E."/>
            <person name="Abergel C."/>
            <person name="Claverie J.M."/>
        </authorList>
    </citation>
    <scope>NUCLEOTIDE SEQUENCE [LARGE SCALE GENOMIC DNA]</scope>
    <source>
        <strain evidence="2">P1084-T</strain>
    </source>
</reference>
<gene>
    <name evidence="2" type="ORF">pv_281</name>
</gene>
<protein>
    <recommendedName>
        <fullName evidence="1">F-box domain-containing protein</fullName>
    </recommendedName>
</protein>
<accession>W5S505</accession>
<name>W5S505_9VIRU</name>
<dbReference type="EMBL" id="KF740664">
    <property type="protein sequence ID" value="AHH01848.1"/>
    <property type="molecule type" value="Genomic_DNA"/>
</dbReference>